<dbReference type="EMBL" id="JBHMQT010000004">
    <property type="protein sequence ID" value="MFC0861426.1"/>
    <property type="molecule type" value="Genomic_DNA"/>
</dbReference>
<accession>A0ABV6U2P3</accession>
<keyword evidence="2" id="KW-1185">Reference proteome</keyword>
<sequence length="117" mass="12673">MQFIHVHLNIPFELTVPPDLPAVVYAQATEEQRIEHASLAYDQLGMAVLGVFLMARTLAEAEAVAVAAIHQAIAALPQFDGVVVQEATGFRNSICGYLPDLRKVFTPHACVTVCLNS</sequence>
<dbReference type="Proteomes" id="UP001589870">
    <property type="component" value="Unassembled WGS sequence"/>
</dbReference>
<evidence type="ECO:0000313" key="2">
    <source>
        <dbReference type="Proteomes" id="UP001589870"/>
    </source>
</evidence>
<comment type="caution">
    <text evidence="1">The sequence shown here is derived from an EMBL/GenBank/DDBJ whole genome shotgun (WGS) entry which is preliminary data.</text>
</comment>
<evidence type="ECO:0000313" key="1">
    <source>
        <dbReference type="EMBL" id="MFC0861426.1"/>
    </source>
</evidence>
<protein>
    <submittedName>
        <fullName evidence="1">Uncharacterized protein</fullName>
    </submittedName>
</protein>
<reference evidence="1 2" key="1">
    <citation type="submission" date="2024-09" db="EMBL/GenBank/DDBJ databases">
        <authorList>
            <person name="Sun Q."/>
            <person name="Mori K."/>
        </authorList>
    </citation>
    <scope>NUCLEOTIDE SEQUENCE [LARGE SCALE GENOMIC DNA]</scope>
    <source>
        <strain evidence="1 2">TBRC 1851</strain>
    </source>
</reference>
<proteinExistence type="predicted"/>
<dbReference type="RefSeq" id="WP_394299671.1">
    <property type="nucleotide sequence ID" value="NZ_JBHMQT010000004.1"/>
</dbReference>
<name>A0ABV6U2P3_9ACTN</name>
<organism evidence="1 2">
    <name type="scientific">Sphaerimonospora cavernae</name>
    <dbReference type="NCBI Taxonomy" id="1740611"/>
    <lineage>
        <taxon>Bacteria</taxon>
        <taxon>Bacillati</taxon>
        <taxon>Actinomycetota</taxon>
        <taxon>Actinomycetes</taxon>
        <taxon>Streptosporangiales</taxon>
        <taxon>Streptosporangiaceae</taxon>
        <taxon>Sphaerimonospora</taxon>
    </lineage>
</organism>
<gene>
    <name evidence="1" type="ORF">ACFHYQ_03855</name>
</gene>